<keyword evidence="1" id="KW-0812">Transmembrane</keyword>
<sequence length="234" mass="24554">MNAVNEVPMNQSRRTPARPGWPELGVAVLAAAILYGVGATIAYLLPAGSPVSPGQANFLVSGLAPLGAFAVAVLIRIRDVRPFGMRRVHPGWLLAAIAIGLACFALSWPISAIFDPFFPGSESLQEGYRDAARAGALSLVVTIVLGGLLTPFGEEVLFRGVFASFLFRWGTWVGVIVSAAVFAVAHGVNSIMPIAFVVGLGAGLLFRFSGSIWPAVVIHVVHNSAGLLYQGIGY</sequence>
<evidence type="ECO:0000259" key="2">
    <source>
        <dbReference type="Pfam" id="PF02517"/>
    </source>
</evidence>
<keyword evidence="4" id="KW-1185">Reference proteome</keyword>
<dbReference type="InterPro" id="IPR052710">
    <property type="entry name" value="CAAX_protease"/>
</dbReference>
<reference evidence="3 4" key="1">
    <citation type="submission" date="2020-10" db="EMBL/GenBank/DDBJ databases">
        <title>Sequencing the genomes of 1000 actinobacteria strains.</title>
        <authorList>
            <person name="Klenk H.-P."/>
        </authorList>
    </citation>
    <scope>NUCLEOTIDE SEQUENCE [LARGE SCALE GENOMIC DNA]</scope>
    <source>
        <strain evidence="3 4">DSM 43173</strain>
    </source>
</reference>
<name>A0ABR9M9W7_9ACTN</name>
<keyword evidence="3" id="KW-0645">Protease</keyword>
<keyword evidence="1" id="KW-0472">Membrane</keyword>
<dbReference type="PANTHER" id="PTHR36435:SF1">
    <property type="entry name" value="CAAX AMINO TERMINAL PROTEASE FAMILY PROTEIN"/>
    <property type="match status" value="1"/>
</dbReference>
<dbReference type="GO" id="GO:0006508">
    <property type="term" value="P:proteolysis"/>
    <property type="evidence" value="ECO:0007669"/>
    <property type="project" value="UniProtKB-KW"/>
</dbReference>
<evidence type="ECO:0000313" key="3">
    <source>
        <dbReference type="EMBL" id="MBE1589719.1"/>
    </source>
</evidence>
<evidence type="ECO:0000256" key="1">
    <source>
        <dbReference type="SAM" id="Phobius"/>
    </source>
</evidence>
<dbReference type="Pfam" id="PF02517">
    <property type="entry name" value="Rce1-like"/>
    <property type="match status" value="1"/>
</dbReference>
<feature type="transmembrane region" description="Helical" evidence="1">
    <location>
        <begin position="191"/>
        <end position="208"/>
    </location>
</feature>
<feature type="transmembrane region" description="Helical" evidence="1">
    <location>
        <begin position="165"/>
        <end position="185"/>
    </location>
</feature>
<feature type="transmembrane region" description="Helical" evidence="1">
    <location>
        <begin position="21"/>
        <end position="44"/>
    </location>
</feature>
<dbReference type="Proteomes" id="UP000633509">
    <property type="component" value="Unassembled WGS sequence"/>
</dbReference>
<feature type="transmembrane region" description="Helical" evidence="1">
    <location>
        <begin position="134"/>
        <end position="153"/>
    </location>
</feature>
<keyword evidence="1" id="KW-1133">Transmembrane helix</keyword>
<organism evidence="3 4">
    <name type="scientific">Nonomuraea angiospora</name>
    <dbReference type="NCBI Taxonomy" id="46172"/>
    <lineage>
        <taxon>Bacteria</taxon>
        <taxon>Bacillati</taxon>
        <taxon>Actinomycetota</taxon>
        <taxon>Actinomycetes</taxon>
        <taxon>Streptosporangiales</taxon>
        <taxon>Streptosporangiaceae</taxon>
        <taxon>Nonomuraea</taxon>
    </lineage>
</organism>
<evidence type="ECO:0000313" key="4">
    <source>
        <dbReference type="Proteomes" id="UP000633509"/>
    </source>
</evidence>
<feature type="domain" description="CAAX prenyl protease 2/Lysostaphin resistance protein A-like" evidence="2">
    <location>
        <begin position="138"/>
        <end position="224"/>
    </location>
</feature>
<gene>
    <name evidence="3" type="ORF">H4W80_007977</name>
</gene>
<feature type="transmembrane region" description="Helical" evidence="1">
    <location>
        <begin position="89"/>
        <end position="114"/>
    </location>
</feature>
<dbReference type="PANTHER" id="PTHR36435">
    <property type="entry name" value="SLR1288 PROTEIN"/>
    <property type="match status" value="1"/>
</dbReference>
<comment type="caution">
    <text evidence="3">The sequence shown here is derived from an EMBL/GenBank/DDBJ whole genome shotgun (WGS) entry which is preliminary data.</text>
</comment>
<dbReference type="EMBL" id="JADBEK010000001">
    <property type="protein sequence ID" value="MBE1589719.1"/>
    <property type="molecule type" value="Genomic_DNA"/>
</dbReference>
<dbReference type="GO" id="GO:0008233">
    <property type="term" value="F:peptidase activity"/>
    <property type="evidence" value="ECO:0007669"/>
    <property type="project" value="UniProtKB-KW"/>
</dbReference>
<keyword evidence="3" id="KW-0378">Hydrolase</keyword>
<accession>A0ABR9M9W7</accession>
<dbReference type="InterPro" id="IPR003675">
    <property type="entry name" value="Rce1/LyrA-like_dom"/>
</dbReference>
<dbReference type="RefSeq" id="WP_225963903.1">
    <property type="nucleotide sequence ID" value="NZ_JADBEK010000001.1"/>
</dbReference>
<protein>
    <submittedName>
        <fullName evidence="3">Membrane protease YdiL (CAAX protease family)</fullName>
    </submittedName>
</protein>
<proteinExistence type="predicted"/>
<feature type="transmembrane region" description="Helical" evidence="1">
    <location>
        <begin position="56"/>
        <end position="77"/>
    </location>
</feature>